<comment type="similarity">
    <text evidence="3 7">Belongs to the type-II 3-dehydroquinase family.</text>
</comment>
<protein>
    <recommendedName>
        <fullName evidence="5 7">3-dehydroquinate dehydratase</fullName>
        <shortName evidence="7">3-dehydroquinase</shortName>
        <ecNumber evidence="5 7">4.2.1.10</ecNumber>
    </recommendedName>
    <alternativeName>
        <fullName evidence="7">Type II DHQase</fullName>
    </alternativeName>
</protein>
<comment type="function">
    <text evidence="7">Catalyzes a trans-dehydration via an enolate intermediate.</text>
</comment>
<dbReference type="InterPro" id="IPR036441">
    <property type="entry name" value="DHquinase_II_sf"/>
</dbReference>
<dbReference type="NCBIfam" id="NF003806">
    <property type="entry name" value="PRK05395.1-3"/>
    <property type="match status" value="1"/>
</dbReference>
<feature type="binding site" evidence="7 9">
    <location>
        <position position="73"/>
    </location>
    <ligand>
        <name>substrate</name>
    </ligand>
</feature>
<dbReference type="GO" id="GO:0003855">
    <property type="term" value="F:3-dehydroquinate dehydratase activity"/>
    <property type="evidence" value="ECO:0007669"/>
    <property type="project" value="UniProtKB-UniRule"/>
</dbReference>
<dbReference type="PANTHER" id="PTHR21272">
    <property type="entry name" value="CATABOLIC 3-DEHYDROQUINASE"/>
    <property type="match status" value="1"/>
</dbReference>
<dbReference type="UniPathway" id="UPA00053">
    <property type="reaction ID" value="UER00086"/>
</dbReference>
<dbReference type="GO" id="GO:0008652">
    <property type="term" value="P:amino acid biosynthetic process"/>
    <property type="evidence" value="ECO:0007669"/>
    <property type="project" value="UniProtKB-KW"/>
</dbReference>
<dbReference type="CDD" id="cd00466">
    <property type="entry name" value="DHQase_II"/>
    <property type="match status" value="1"/>
</dbReference>
<proteinExistence type="inferred from homology"/>
<dbReference type="NCBIfam" id="TIGR01088">
    <property type="entry name" value="aroQ"/>
    <property type="match status" value="1"/>
</dbReference>
<dbReference type="GO" id="GO:0019631">
    <property type="term" value="P:quinate catabolic process"/>
    <property type="evidence" value="ECO:0007669"/>
    <property type="project" value="TreeGrafter"/>
</dbReference>
<feature type="binding site" evidence="7 9">
    <location>
        <position position="110"/>
    </location>
    <ligand>
        <name>substrate</name>
    </ligand>
</feature>
<dbReference type="HAMAP" id="MF_00169">
    <property type="entry name" value="AroQ"/>
    <property type="match status" value="1"/>
</dbReference>
<evidence type="ECO:0000256" key="4">
    <source>
        <dbReference type="ARBA" id="ARBA00011193"/>
    </source>
</evidence>
<dbReference type="NCBIfam" id="NF003805">
    <property type="entry name" value="PRK05395.1-2"/>
    <property type="match status" value="1"/>
</dbReference>
<dbReference type="Pfam" id="PF01220">
    <property type="entry name" value="DHquinase_II"/>
    <property type="match status" value="1"/>
</dbReference>
<evidence type="ECO:0000256" key="10">
    <source>
        <dbReference type="PIRSR" id="PIRSR001399-3"/>
    </source>
</evidence>
<reference evidence="11" key="1">
    <citation type="journal article" date="2020" name="mSystems">
        <title>Genome- and Community-Level Interaction Insights into Carbon Utilization and Element Cycling Functions of Hydrothermarchaeota in Hydrothermal Sediment.</title>
        <authorList>
            <person name="Zhou Z."/>
            <person name="Liu Y."/>
            <person name="Xu W."/>
            <person name="Pan J."/>
            <person name="Luo Z.H."/>
            <person name="Li M."/>
        </authorList>
    </citation>
    <scope>NUCLEOTIDE SEQUENCE [LARGE SCALE GENOMIC DNA]</scope>
    <source>
        <strain evidence="11">SpSt-783</strain>
    </source>
</reference>
<evidence type="ECO:0000313" key="11">
    <source>
        <dbReference type="EMBL" id="HHS63204.1"/>
    </source>
</evidence>
<dbReference type="AlphaFoldDB" id="A0A7C6EHD8"/>
<dbReference type="GO" id="GO:0009073">
    <property type="term" value="P:aromatic amino acid family biosynthetic process"/>
    <property type="evidence" value="ECO:0007669"/>
    <property type="project" value="UniProtKB-KW"/>
</dbReference>
<feature type="binding site" evidence="7 9">
    <location>
        <begin position="100"/>
        <end position="101"/>
    </location>
    <ligand>
        <name>substrate</name>
    </ligand>
</feature>
<keyword evidence="7" id="KW-0057">Aromatic amino acid biosynthesis</keyword>
<feature type="site" description="Transition state stabilizer" evidence="7 10">
    <location>
        <position position="18"/>
    </location>
</feature>
<keyword evidence="6 7" id="KW-0456">Lyase</keyword>
<comment type="catalytic activity">
    <reaction evidence="1 7">
        <text>3-dehydroquinate = 3-dehydroshikimate + H2O</text>
        <dbReference type="Rhea" id="RHEA:21096"/>
        <dbReference type="ChEBI" id="CHEBI:15377"/>
        <dbReference type="ChEBI" id="CHEBI:16630"/>
        <dbReference type="ChEBI" id="CHEBI:32364"/>
        <dbReference type="EC" id="4.2.1.10"/>
    </reaction>
</comment>
<evidence type="ECO:0000256" key="1">
    <source>
        <dbReference type="ARBA" id="ARBA00001864"/>
    </source>
</evidence>
<feature type="binding site" evidence="7 9">
    <location>
        <position position="79"/>
    </location>
    <ligand>
        <name>substrate</name>
    </ligand>
</feature>
<dbReference type="EC" id="4.2.1.10" evidence="5 7"/>
<gene>
    <name evidence="7 11" type="primary">aroQ</name>
    <name evidence="11" type="ORF">ENV70_06305</name>
</gene>
<evidence type="ECO:0000256" key="8">
    <source>
        <dbReference type="PIRSR" id="PIRSR001399-1"/>
    </source>
</evidence>
<dbReference type="NCBIfam" id="NF003807">
    <property type="entry name" value="PRK05395.1-4"/>
    <property type="match status" value="1"/>
</dbReference>
<dbReference type="PANTHER" id="PTHR21272:SF3">
    <property type="entry name" value="CATABOLIC 3-DEHYDROQUINASE"/>
    <property type="match status" value="1"/>
</dbReference>
<feature type="active site" description="Proton donor" evidence="7 8">
    <location>
        <position position="99"/>
    </location>
</feature>
<dbReference type="EMBL" id="DTHJ01000132">
    <property type="protein sequence ID" value="HHS63204.1"/>
    <property type="molecule type" value="Genomic_DNA"/>
</dbReference>
<dbReference type="PIRSF" id="PIRSF001399">
    <property type="entry name" value="DHquinase_II"/>
    <property type="match status" value="1"/>
</dbReference>
<dbReference type="Gene3D" id="3.40.50.9100">
    <property type="entry name" value="Dehydroquinase, class II"/>
    <property type="match status" value="1"/>
</dbReference>
<evidence type="ECO:0000256" key="6">
    <source>
        <dbReference type="ARBA" id="ARBA00023239"/>
    </source>
</evidence>
<dbReference type="InterPro" id="IPR001874">
    <property type="entry name" value="DHquinase_II"/>
</dbReference>
<evidence type="ECO:0000256" key="7">
    <source>
        <dbReference type="HAMAP-Rule" id="MF_00169"/>
    </source>
</evidence>
<keyword evidence="7" id="KW-0028">Amino-acid biosynthesis</keyword>
<organism evidence="11">
    <name type="scientific">candidate division WOR-3 bacterium</name>
    <dbReference type="NCBI Taxonomy" id="2052148"/>
    <lineage>
        <taxon>Bacteria</taxon>
        <taxon>Bacteria division WOR-3</taxon>
    </lineage>
</organism>
<feature type="active site" description="Proton acceptor" evidence="7 8">
    <location>
        <position position="23"/>
    </location>
</feature>
<name>A0A7C6EHD8_UNCW3</name>
<sequence>MQKILLIHGPNLNLLGKRNPEVYGRLSLDEINQKIIDYAQKRGVQVDIYQSNSEGEIITMIQNGEEYNGLIINPGAYTHTSVAIRDAIEGVGLKAIEVHISNIYSREPFRHKSLIAPVCIGQITGLGWYGYILAIEFFIHSGEQNVSSTR</sequence>
<dbReference type="GO" id="GO:0009423">
    <property type="term" value="P:chorismate biosynthetic process"/>
    <property type="evidence" value="ECO:0007669"/>
    <property type="project" value="UniProtKB-UniRule"/>
</dbReference>
<accession>A0A7C6EHD8</accession>
<dbReference type="SUPFAM" id="SSF52304">
    <property type="entry name" value="Type II 3-dehydroquinate dehydratase"/>
    <property type="match status" value="1"/>
</dbReference>
<evidence type="ECO:0000256" key="2">
    <source>
        <dbReference type="ARBA" id="ARBA00004902"/>
    </source>
</evidence>
<evidence type="ECO:0000256" key="9">
    <source>
        <dbReference type="PIRSR" id="PIRSR001399-2"/>
    </source>
</evidence>
<evidence type="ECO:0000256" key="3">
    <source>
        <dbReference type="ARBA" id="ARBA00011037"/>
    </source>
</evidence>
<comment type="pathway">
    <text evidence="2 7">Metabolic intermediate biosynthesis; chorismate biosynthesis; chorismate from D-erythrose 4-phosphate and phosphoenolpyruvate: step 3/7.</text>
</comment>
<evidence type="ECO:0000256" key="5">
    <source>
        <dbReference type="ARBA" id="ARBA00012060"/>
    </source>
</evidence>
<comment type="caution">
    <text evidence="11">The sequence shown here is derived from an EMBL/GenBank/DDBJ whole genome shotgun (WGS) entry which is preliminary data.</text>
</comment>
<feature type="binding site" evidence="7 9">
    <location>
        <position position="86"/>
    </location>
    <ligand>
        <name>substrate</name>
    </ligand>
</feature>
<comment type="subunit">
    <text evidence="4 7">Homododecamer.</text>
</comment>